<name>Q5JJT3_ORYSJ</name>
<dbReference type="AlphaFoldDB" id="Q5JJT3"/>
<evidence type="ECO:0000256" key="1">
    <source>
        <dbReference type="SAM" id="MobiDB-lite"/>
    </source>
</evidence>
<reference evidence="2" key="1">
    <citation type="journal article" date="2002" name="Nature">
        <title>The genome sequence and structure of rice chromosome 1.</title>
        <authorList>
            <person name="Sasaki T."/>
            <person name="Matsumoto T."/>
            <person name="Yamamoto K."/>
            <person name="Sakata K."/>
            <person name="Baba T."/>
            <person name="Katayose Y."/>
            <person name="Wu J."/>
            <person name="Niimura Y."/>
            <person name="Cheng Z."/>
            <person name="Nagamura Y."/>
            <person name="Antonio B.A."/>
            <person name="Kanamori H."/>
            <person name="Hosokawa S."/>
            <person name="Masukawa M."/>
            <person name="Arikawa K."/>
            <person name="Chiden Y."/>
            <person name="Hayashi M."/>
            <person name="Okamoto M."/>
            <person name="Ando T."/>
            <person name="Aoki H."/>
            <person name="Arita K."/>
            <person name="Hamada M."/>
            <person name="Harada C."/>
            <person name="Hijishita S."/>
            <person name="Honda M."/>
            <person name="Ichikawa Y."/>
            <person name="Idonuma A."/>
            <person name="Iijima M."/>
            <person name="Ikeda M."/>
            <person name="Ikeno M."/>
            <person name="Itoh S."/>
            <person name="Itoh T."/>
            <person name="Itoh Y."/>
            <person name="Itoh Y."/>
            <person name="Iwabuchi A."/>
            <person name="Kamiya K."/>
            <person name="Karasawa W."/>
            <person name="Katagiri S."/>
            <person name="Kikuta A."/>
            <person name="Kobayashi N."/>
            <person name="Kono I."/>
            <person name="Machita K."/>
            <person name="Maehara T."/>
            <person name="Mizuno H."/>
            <person name="Mizubayashi T."/>
            <person name="Mukai Y."/>
            <person name="Nagasaki H."/>
            <person name="Nakashima M."/>
            <person name="Nakama Y."/>
            <person name="Nakamichi Y."/>
            <person name="Nakamura M."/>
            <person name="Namiki N."/>
            <person name="Negishi M."/>
            <person name="Ohta I."/>
            <person name="Ono N."/>
            <person name="Saji S."/>
            <person name="Sakai K."/>
            <person name="Shibata M."/>
            <person name="Shimokawa T."/>
            <person name="Shomura A."/>
            <person name="Song J."/>
            <person name="Takazaki Y."/>
            <person name="Terasawa K."/>
            <person name="Tsuji K."/>
            <person name="Waki K."/>
            <person name="Yamagata H."/>
            <person name="Yamane H."/>
            <person name="Yoshiki S."/>
            <person name="Yoshihara R."/>
            <person name="Yukawa K."/>
            <person name="Zhong H."/>
            <person name="Iwama H."/>
            <person name="Endo T."/>
            <person name="Ito H."/>
            <person name="Hahn J.H."/>
            <person name="Kim H.I."/>
            <person name="Eun M.Y."/>
            <person name="Yano M."/>
            <person name="Jiang J."/>
            <person name="Gojobori T."/>
        </authorList>
    </citation>
    <scope>NUCLEOTIDE SEQUENCE [LARGE SCALE GENOMIC DNA]</scope>
</reference>
<sequence length="118" mass="13066">MKNGSSAFLSGGDGGSAATRSLWRVDRVPIGTRTRPRRLRHARVSLTGTSSLLLLRRFCTMVKFLYSVSERDTDLTRHNAQQRHASSPPPLPLPSRFPHLSYTRADVYTVYLAGPVAA</sequence>
<proteinExistence type="predicted"/>
<evidence type="ECO:0000313" key="2">
    <source>
        <dbReference type="EMBL" id="BAD88268.1"/>
    </source>
</evidence>
<protein>
    <submittedName>
        <fullName evidence="2">Uncharacterized protein</fullName>
    </submittedName>
</protein>
<organism evidence="2">
    <name type="scientific">Oryza sativa subsp. japonica</name>
    <name type="common">Rice</name>
    <dbReference type="NCBI Taxonomy" id="39947"/>
    <lineage>
        <taxon>Eukaryota</taxon>
        <taxon>Viridiplantae</taxon>
        <taxon>Streptophyta</taxon>
        <taxon>Embryophyta</taxon>
        <taxon>Tracheophyta</taxon>
        <taxon>Spermatophyta</taxon>
        <taxon>Magnoliopsida</taxon>
        <taxon>Liliopsida</taxon>
        <taxon>Poales</taxon>
        <taxon>Poaceae</taxon>
        <taxon>BOP clade</taxon>
        <taxon>Oryzoideae</taxon>
        <taxon>Oryzeae</taxon>
        <taxon>Oryzinae</taxon>
        <taxon>Oryza</taxon>
        <taxon>Oryza sativa</taxon>
    </lineage>
</organism>
<feature type="region of interest" description="Disordered" evidence="1">
    <location>
        <begin position="75"/>
        <end position="95"/>
    </location>
</feature>
<gene>
    <name evidence="2" type="primary">B1139B11.16</name>
</gene>
<accession>Q5JJT3</accession>
<dbReference type="EMBL" id="AP004368">
    <property type="protein sequence ID" value="BAD88268.1"/>
    <property type="molecule type" value="Genomic_DNA"/>
</dbReference>
<dbReference type="Proteomes" id="UP000817658">
    <property type="component" value="Chromosome 1"/>
</dbReference>